<keyword evidence="1" id="KW-1133">Transmembrane helix</keyword>
<dbReference type="Proteomes" id="UP000000262">
    <property type="component" value="Chromosome"/>
</dbReference>
<evidence type="ECO:0000313" key="3">
    <source>
        <dbReference type="Proteomes" id="UP000000262"/>
    </source>
</evidence>
<dbReference type="HOGENOM" id="CLU_1313118_0_0_2"/>
<reference evidence="2 3" key="1">
    <citation type="journal article" date="2008" name="Genome Biol.">
        <title>A genomic analysis of the archaeal system Ignicoccus hospitalis-Nanoarchaeum equitans.</title>
        <authorList>
            <person name="Podar M."/>
            <person name="Anderson I."/>
            <person name="Makarova K.S."/>
            <person name="Elkins J.G."/>
            <person name="Ivanova N."/>
            <person name="Wall M.A."/>
            <person name="Lykidis A."/>
            <person name="Mavromatis K."/>
            <person name="Sun H."/>
            <person name="Hudson M.E."/>
            <person name="Chen W."/>
            <person name="Deciu C."/>
            <person name="Hutchison D."/>
            <person name="Eads J.R."/>
            <person name="Anderson A."/>
            <person name="Fernandes F."/>
            <person name="Szeto E."/>
            <person name="Lapidus A."/>
            <person name="Kyrpides N.C."/>
            <person name="Saier M.H.Jr."/>
            <person name="Richardson P.M."/>
            <person name="Rachel R."/>
            <person name="Huber H."/>
            <person name="Eisen J.A."/>
            <person name="Koonin E.V."/>
            <person name="Keller M."/>
            <person name="Stetter K.O."/>
        </authorList>
    </citation>
    <scope>NUCLEOTIDE SEQUENCE [LARGE SCALE GENOMIC DNA]</scope>
    <source>
        <strain evidence="3">KIN4/I / DSM 18386 / JCM 14125</strain>
    </source>
</reference>
<organism evidence="2 3">
    <name type="scientific">Ignicoccus hospitalis (strain KIN4/I / DSM 18386 / JCM 14125)</name>
    <dbReference type="NCBI Taxonomy" id="453591"/>
    <lineage>
        <taxon>Archaea</taxon>
        <taxon>Thermoproteota</taxon>
        <taxon>Thermoprotei</taxon>
        <taxon>Desulfurococcales</taxon>
        <taxon>Desulfurococcaceae</taxon>
        <taxon>Ignicoccus</taxon>
    </lineage>
</organism>
<protein>
    <submittedName>
        <fullName evidence="2">Uncharacterized protein</fullName>
    </submittedName>
</protein>
<keyword evidence="1" id="KW-0812">Transmembrane</keyword>
<name>A8ACF1_IGNH4</name>
<dbReference type="RefSeq" id="WP_012123567.1">
    <property type="nucleotide sequence ID" value="NC_009776.1"/>
</dbReference>
<dbReference type="STRING" id="453591.Igni_1427"/>
<feature type="transmembrane region" description="Helical" evidence="1">
    <location>
        <begin position="125"/>
        <end position="142"/>
    </location>
</feature>
<feature type="transmembrane region" description="Helical" evidence="1">
    <location>
        <begin position="149"/>
        <end position="169"/>
    </location>
</feature>
<keyword evidence="1" id="KW-0472">Membrane</keyword>
<dbReference type="EMBL" id="CP000816">
    <property type="protein sequence ID" value="ABU82603.1"/>
    <property type="molecule type" value="Genomic_DNA"/>
</dbReference>
<evidence type="ECO:0000313" key="2">
    <source>
        <dbReference type="EMBL" id="ABU82603.1"/>
    </source>
</evidence>
<dbReference type="KEGG" id="iho:Igni_1427"/>
<gene>
    <name evidence="2" type="ordered locus">Igni_1427</name>
</gene>
<evidence type="ECO:0000256" key="1">
    <source>
        <dbReference type="SAM" id="Phobius"/>
    </source>
</evidence>
<dbReference type="GeneID" id="5561750"/>
<sequence length="209" mass="22826">MSDDEGLKALERVAEILRDISSCRNSYLAKALSSLTLSLGGTLTALTAALFPSVFVSDYKVGSALLMTLLLFFSIIMFYTFKKTFKYTFKIASLREGDSRAPDFLLFPVMAAVTLAAPVWPGLPYATMAIPFFLISLIKILMMRREKAVSGVVLASLSMLSVATNPIVIPVTLSISYSVSTLFEVLINLEEAEKCVENKGYGHNKGISK</sequence>
<keyword evidence="3" id="KW-1185">Reference proteome</keyword>
<feature type="transmembrane region" description="Helical" evidence="1">
    <location>
        <begin position="34"/>
        <end position="55"/>
    </location>
</feature>
<feature type="transmembrane region" description="Helical" evidence="1">
    <location>
        <begin position="61"/>
        <end position="81"/>
    </location>
</feature>
<accession>A8ACF1</accession>
<dbReference type="AlphaFoldDB" id="A8ACF1"/>
<proteinExistence type="predicted"/>